<accession>A0A1X0NEG7</accession>
<dbReference type="AlphaFoldDB" id="A0A1X0NEG7"/>
<name>A0A1X0NEG7_9TRYP</name>
<sequence>MSPANTHPNSSGRKFHYSLSLSLSVHSYTFLSIVLLLAAAHTPLHPPLRLGSSRSAHHYKPVWGCRVYLSMPVGSHHSGRVRGTPYSLRNTVHNDQRSIGNVISNTINNNKSASTTKNTNDHRVEEVHHNSNNIRNRCY</sequence>
<comment type="caution">
    <text evidence="2">The sequence shown here is derived from an EMBL/GenBank/DDBJ whole genome shotgun (WGS) entry which is preliminary data.</text>
</comment>
<evidence type="ECO:0000313" key="3">
    <source>
        <dbReference type="Proteomes" id="UP000192257"/>
    </source>
</evidence>
<dbReference type="RefSeq" id="XP_028877162.1">
    <property type="nucleotide sequence ID" value="XM_029031538.1"/>
</dbReference>
<feature type="transmembrane region" description="Helical" evidence="1">
    <location>
        <begin position="20"/>
        <end position="40"/>
    </location>
</feature>
<proteinExistence type="predicted"/>
<keyword evidence="1" id="KW-0472">Membrane</keyword>
<keyword evidence="1" id="KW-1133">Transmembrane helix</keyword>
<keyword evidence="1" id="KW-0812">Transmembrane</keyword>
<keyword evidence="3" id="KW-1185">Reference proteome</keyword>
<organism evidence="2 3">
    <name type="scientific">Trypanosoma theileri</name>
    <dbReference type="NCBI Taxonomy" id="67003"/>
    <lineage>
        <taxon>Eukaryota</taxon>
        <taxon>Discoba</taxon>
        <taxon>Euglenozoa</taxon>
        <taxon>Kinetoplastea</taxon>
        <taxon>Metakinetoplastina</taxon>
        <taxon>Trypanosomatida</taxon>
        <taxon>Trypanosomatidae</taxon>
        <taxon>Trypanosoma</taxon>
    </lineage>
</organism>
<dbReference type="EMBL" id="NBCO01000095">
    <property type="protein sequence ID" value="ORC82239.1"/>
    <property type="molecule type" value="Genomic_DNA"/>
</dbReference>
<gene>
    <name evidence="2" type="ORF">TM35_000951040</name>
</gene>
<reference evidence="2 3" key="1">
    <citation type="submission" date="2017-03" db="EMBL/GenBank/DDBJ databases">
        <title>An alternative strategy for trypanosome survival in the mammalian bloodstream revealed through genome and transcriptome analysis of the ubiquitous bovine parasite Trypanosoma (Megatrypanum) theileri.</title>
        <authorList>
            <person name="Kelly S."/>
            <person name="Ivens A."/>
            <person name="Mott A."/>
            <person name="O'Neill E."/>
            <person name="Emms D."/>
            <person name="Macleod O."/>
            <person name="Voorheis P."/>
            <person name="Matthews J."/>
            <person name="Matthews K."/>
            <person name="Carrington M."/>
        </authorList>
    </citation>
    <scope>NUCLEOTIDE SEQUENCE [LARGE SCALE GENOMIC DNA]</scope>
    <source>
        <strain evidence="2">Edinburgh</strain>
    </source>
</reference>
<dbReference type="GeneID" id="39991318"/>
<evidence type="ECO:0000313" key="2">
    <source>
        <dbReference type="EMBL" id="ORC82239.1"/>
    </source>
</evidence>
<dbReference type="Proteomes" id="UP000192257">
    <property type="component" value="Unassembled WGS sequence"/>
</dbReference>
<protein>
    <submittedName>
        <fullName evidence="2">Uncharacterized protein</fullName>
    </submittedName>
</protein>
<dbReference type="VEuPathDB" id="TriTrypDB:TM35_000951040"/>
<evidence type="ECO:0000256" key="1">
    <source>
        <dbReference type="SAM" id="Phobius"/>
    </source>
</evidence>